<keyword evidence="2" id="KW-1185">Reference proteome</keyword>
<accession>A0A2G2VII8</accession>
<protein>
    <submittedName>
        <fullName evidence="1">Cell division cycle 20.6, cofactor of APC complex</fullName>
    </submittedName>
</protein>
<dbReference type="OrthoDB" id="10263272at2759"/>
<dbReference type="EMBL" id="MLFT02000012">
    <property type="protein sequence ID" value="PHT32790.1"/>
    <property type="molecule type" value="Genomic_DNA"/>
</dbReference>
<keyword evidence="1" id="KW-0132">Cell division</keyword>
<organism evidence="1 2">
    <name type="scientific">Capsicum baccatum</name>
    <name type="common">Peruvian pepper</name>
    <dbReference type="NCBI Taxonomy" id="33114"/>
    <lineage>
        <taxon>Eukaryota</taxon>
        <taxon>Viridiplantae</taxon>
        <taxon>Streptophyta</taxon>
        <taxon>Embryophyta</taxon>
        <taxon>Tracheophyta</taxon>
        <taxon>Spermatophyta</taxon>
        <taxon>Magnoliopsida</taxon>
        <taxon>eudicotyledons</taxon>
        <taxon>Gunneridae</taxon>
        <taxon>Pentapetalae</taxon>
        <taxon>asterids</taxon>
        <taxon>lamiids</taxon>
        <taxon>Solanales</taxon>
        <taxon>Solanaceae</taxon>
        <taxon>Solanoideae</taxon>
        <taxon>Capsiceae</taxon>
        <taxon>Capsicum</taxon>
    </lineage>
</organism>
<name>A0A2G2VII8_CAPBA</name>
<keyword evidence="1" id="KW-0131">Cell cycle</keyword>
<evidence type="ECO:0000313" key="1">
    <source>
        <dbReference type="EMBL" id="PHT32790.1"/>
    </source>
</evidence>
<sequence>MQGWRLPCQLGRAVSSSPCDHKLRYDLFTNNATSCSFTLVFHCAVPTFLLDMFQSPDGYTVATAVADETLKLWNVFGNPEENKPVLKRKLEPFFDLVQIR</sequence>
<proteinExistence type="predicted"/>
<dbReference type="AlphaFoldDB" id="A0A2G2VII8"/>
<reference evidence="2" key="2">
    <citation type="journal article" date="2017" name="J. Anim. Genet.">
        <title>Multiple reference genome sequences of hot pepper reveal the massive evolution of plant disease resistance genes by retroduplication.</title>
        <authorList>
            <person name="Kim S."/>
            <person name="Park J."/>
            <person name="Yeom S.-I."/>
            <person name="Kim Y.-M."/>
            <person name="Seo E."/>
            <person name="Kim K.-T."/>
            <person name="Kim M.-S."/>
            <person name="Lee J.M."/>
            <person name="Cheong K."/>
            <person name="Shin H.-S."/>
            <person name="Kim S.-B."/>
            <person name="Han K."/>
            <person name="Lee J."/>
            <person name="Park M."/>
            <person name="Lee H.-A."/>
            <person name="Lee H.-Y."/>
            <person name="Lee Y."/>
            <person name="Oh S."/>
            <person name="Lee J.H."/>
            <person name="Choi E."/>
            <person name="Choi E."/>
            <person name="Lee S.E."/>
            <person name="Jeon J."/>
            <person name="Kim H."/>
            <person name="Choi G."/>
            <person name="Song H."/>
            <person name="Lee J."/>
            <person name="Lee S.-C."/>
            <person name="Kwon J.-K."/>
            <person name="Lee H.-Y."/>
            <person name="Koo N."/>
            <person name="Hong Y."/>
            <person name="Kim R.W."/>
            <person name="Kang W.-H."/>
            <person name="Huh J.H."/>
            <person name="Kang B.-C."/>
            <person name="Yang T.-J."/>
            <person name="Lee Y.-H."/>
            <person name="Bennetzen J.L."/>
            <person name="Choi D."/>
        </authorList>
    </citation>
    <scope>NUCLEOTIDE SEQUENCE [LARGE SCALE GENOMIC DNA]</scope>
    <source>
        <strain evidence="2">cv. PBC81</strain>
    </source>
</reference>
<dbReference type="GO" id="GO:0051301">
    <property type="term" value="P:cell division"/>
    <property type="evidence" value="ECO:0007669"/>
    <property type="project" value="UniProtKB-KW"/>
</dbReference>
<comment type="caution">
    <text evidence="1">The sequence shown here is derived from an EMBL/GenBank/DDBJ whole genome shotgun (WGS) entry which is preliminary data.</text>
</comment>
<reference evidence="1 2" key="1">
    <citation type="journal article" date="2017" name="Genome Biol.">
        <title>New reference genome sequences of hot pepper reveal the massive evolution of plant disease-resistance genes by retroduplication.</title>
        <authorList>
            <person name="Kim S."/>
            <person name="Park J."/>
            <person name="Yeom S.I."/>
            <person name="Kim Y.M."/>
            <person name="Seo E."/>
            <person name="Kim K.T."/>
            <person name="Kim M.S."/>
            <person name="Lee J.M."/>
            <person name="Cheong K."/>
            <person name="Shin H.S."/>
            <person name="Kim S.B."/>
            <person name="Han K."/>
            <person name="Lee J."/>
            <person name="Park M."/>
            <person name="Lee H.A."/>
            <person name="Lee H.Y."/>
            <person name="Lee Y."/>
            <person name="Oh S."/>
            <person name="Lee J.H."/>
            <person name="Choi E."/>
            <person name="Choi E."/>
            <person name="Lee S.E."/>
            <person name="Jeon J."/>
            <person name="Kim H."/>
            <person name="Choi G."/>
            <person name="Song H."/>
            <person name="Lee J."/>
            <person name="Lee S.C."/>
            <person name="Kwon J.K."/>
            <person name="Lee H.Y."/>
            <person name="Koo N."/>
            <person name="Hong Y."/>
            <person name="Kim R.W."/>
            <person name="Kang W.H."/>
            <person name="Huh J.H."/>
            <person name="Kang B.C."/>
            <person name="Yang T.J."/>
            <person name="Lee Y.H."/>
            <person name="Bennetzen J.L."/>
            <person name="Choi D."/>
        </authorList>
    </citation>
    <scope>NUCLEOTIDE SEQUENCE [LARGE SCALE GENOMIC DNA]</scope>
    <source>
        <strain evidence="2">cv. PBC81</strain>
    </source>
</reference>
<gene>
    <name evidence="1" type="ORF">CQW23_29127</name>
</gene>
<dbReference type="STRING" id="33114.A0A2G2VII8"/>
<dbReference type="Proteomes" id="UP000224567">
    <property type="component" value="Unassembled WGS sequence"/>
</dbReference>
<evidence type="ECO:0000313" key="2">
    <source>
        <dbReference type="Proteomes" id="UP000224567"/>
    </source>
</evidence>